<dbReference type="CDD" id="cd03784">
    <property type="entry name" value="GT1_Gtf-like"/>
    <property type="match status" value="1"/>
</dbReference>
<organism evidence="6 7">
    <name type="scientific">Aplysia californica</name>
    <name type="common">California sea hare</name>
    <dbReference type="NCBI Taxonomy" id="6500"/>
    <lineage>
        <taxon>Eukaryota</taxon>
        <taxon>Metazoa</taxon>
        <taxon>Spiralia</taxon>
        <taxon>Lophotrochozoa</taxon>
        <taxon>Mollusca</taxon>
        <taxon>Gastropoda</taxon>
        <taxon>Heterobranchia</taxon>
        <taxon>Euthyneura</taxon>
        <taxon>Tectipleura</taxon>
        <taxon>Aplysiida</taxon>
        <taxon>Aplysioidea</taxon>
        <taxon>Aplysiidae</taxon>
        <taxon>Aplysia</taxon>
    </lineage>
</organism>
<dbReference type="Proteomes" id="UP000694888">
    <property type="component" value="Unplaced"/>
</dbReference>
<comment type="catalytic activity">
    <reaction evidence="5">
        <text>glucuronate acceptor + UDP-alpha-D-glucuronate = acceptor beta-D-glucuronoside + UDP + H(+)</text>
        <dbReference type="Rhea" id="RHEA:21032"/>
        <dbReference type="ChEBI" id="CHEBI:15378"/>
        <dbReference type="ChEBI" id="CHEBI:58052"/>
        <dbReference type="ChEBI" id="CHEBI:58223"/>
        <dbReference type="ChEBI" id="CHEBI:132367"/>
        <dbReference type="ChEBI" id="CHEBI:132368"/>
        <dbReference type="EC" id="2.4.1.17"/>
    </reaction>
</comment>
<name>A0ABM0K732_APLCA</name>
<dbReference type="InterPro" id="IPR050271">
    <property type="entry name" value="UDP-glycosyltransferase"/>
</dbReference>
<sequence length="457" mass="52353">MPGYIAVDKHRFNLEGLQLLVYNSSSENVQEKAMTRLRDIYWKNEPHDLEYLTQCMLIYTDKVLRDNEFFEAARRINPSLIVLDNLPYWRTLSVLAYRLGVPFAYLGTAYIPAMDRIPISFGALPTMIKEYTDHMDFWQRLTSTVLNSPVLFFHIFSHADAVQRYAPEMAFINQFELELKAEVTLVEQDHILDYPQPTLPNVIRIGGTAVCKAKELKEPYKSFVESSDQDIVVVSFGSYVLNIPEQISTKMMNAFLRLKLKVVWRVNVTSANPQQVMTSLWIPQNDLLGHAKVKVFVSHCGKNGQYEALYHAVPMLCLPLFGDQPYNAVRSSSRGYGLTSDVRAMSEDDLVTMINELYYNASYSNNIQKASQIFKDIYGLPKERAAFWLDHVIKYGGSHMRYAGQDLQGYQFYCLDVLAAIALIILCALFVLYFVLKIFVKLLKSVFKAASHKSKTQ</sequence>
<comment type="subcellular location">
    <subcellularLocation>
        <location evidence="5">Membrane</location>
        <topology evidence="5">Single-pass membrane protein</topology>
    </subcellularLocation>
</comment>
<evidence type="ECO:0000256" key="1">
    <source>
        <dbReference type="ARBA" id="ARBA00009995"/>
    </source>
</evidence>
<keyword evidence="3 4" id="KW-0808">Transferase</keyword>
<protein>
    <recommendedName>
        <fullName evidence="5">UDP-glucuronosyltransferase</fullName>
        <ecNumber evidence="5">2.4.1.17</ecNumber>
    </recommendedName>
</protein>
<feature type="transmembrane region" description="Helical" evidence="5">
    <location>
        <begin position="410"/>
        <end position="436"/>
    </location>
</feature>
<evidence type="ECO:0000256" key="4">
    <source>
        <dbReference type="RuleBase" id="RU003718"/>
    </source>
</evidence>
<dbReference type="EC" id="2.4.1.17" evidence="5"/>
<comment type="similarity">
    <text evidence="1 4">Belongs to the UDP-glycosyltransferase family.</text>
</comment>
<evidence type="ECO:0000256" key="2">
    <source>
        <dbReference type="ARBA" id="ARBA00022676"/>
    </source>
</evidence>
<gene>
    <name evidence="7" type="primary">LOC101857684</name>
</gene>
<accession>A0ABM0K732</accession>
<dbReference type="RefSeq" id="XP_005110284.1">
    <property type="nucleotide sequence ID" value="XM_005110227.3"/>
</dbReference>
<keyword evidence="5" id="KW-1133">Transmembrane helix</keyword>
<evidence type="ECO:0000256" key="3">
    <source>
        <dbReference type="ARBA" id="ARBA00022679"/>
    </source>
</evidence>
<dbReference type="PROSITE" id="PS00375">
    <property type="entry name" value="UDPGT"/>
    <property type="match status" value="1"/>
</dbReference>
<dbReference type="InterPro" id="IPR035595">
    <property type="entry name" value="UDP_glycos_trans_CS"/>
</dbReference>
<dbReference type="PANTHER" id="PTHR48043">
    <property type="entry name" value="EG:EG0003.4 PROTEIN-RELATED"/>
    <property type="match status" value="1"/>
</dbReference>
<dbReference type="PANTHER" id="PTHR48043:SF145">
    <property type="entry name" value="FI06409P-RELATED"/>
    <property type="match status" value="1"/>
</dbReference>
<keyword evidence="5" id="KW-0472">Membrane</keyword>
<keyword evidence="2 4" id="KW-0328">Glycosyltransferase</keyword>
<evidence type="ECO:0000256" key="5">
    <source>
        <dbReference type="RuleBase" id="RU362059"/>
    </source>
</evidence>
<evidence type="ECO:0000313" key="6">
    <source>
        <dbReference type="Proteomes" id="UP000694888"/>
    </source>
</evidence>
<evidence type="ECO:0000313" key="7">
    <source>
        <dbReference type="RefSeq" id="XP_005110284.1"/>
    </source>
</evidence>
<dbReference type="InterPro" id="IPR002213">
    <property type="entry name" value="UDP_glucos_trans"/>
</dbReference>
<dbReference type="SUPFAM" id="SSF53756">
    <property type="entry name" value="UDP-Glycosyltransferase/glycogen phosphorylase"/>
    <property type="match status" value="1"/>
</dbReference>
<proteinExistence type="inferred from homology"/>
<reference evidence="7" key="1">
    <citation type="submission" date="2025-08" db="UniProtKB">
        <authorList>
            <consortium name="RefSeq"/>
        </authorList>
    </citation>
    <scope>IDENTIFICATION</scope>
</reference>
<dbReference type="GeneID" id="101857684"/>
<dbReference type="Gene3D" id="3.40.50.2000">
    <property type="entry name" value="Glycogen Phosphorylase B"/>
    <property type="match status" value="1"/>
</dbReference>
<keyword evidence="6" id="KW-1185">Reference proteome</keyword>
<keyword evidence="5" id="KW-0812">Transmembrane</keyword>
<dbReference type="Pfam" id="PF00201">
    <property type="entry name" value="UDPGT"/>
    <property type="match status" value="1"/>
</dbReference>